<evidence type="ECO:0000256" key="4">
    <source>
        <dbReference type="ARBA" id="ARBA00022692"/>
    </source>
</evidence>
<protein>
    <submittedName>
        <fullName evidence="12">Odorant receptor 49b-like</fullName>
    </submittedName>
</protein>
<keyword evidence="9" id="KW-0807">Transducer</keyword>
<evidence type="ECO:0000256" key="8">
    <source>
        <dbReference type="ARBA" id="ARBA00023170"/>
    </source>
</evidence>
<accession>A0A6J2YWZ3</accession>
<evidence type="ECO:0000256" key="7">
    <source>
        <dbReference type="ARBA" id="ARBA00023136"/>
    </source>
</evidence>
<evidence type="ECO:0000256" key="9">
    <source>
        <dbReference type="ARBA" id="ARBA00023224"/>
    </source>
</evidence>
<keyword evidence="7 10" id="KW-0472">Membrane</keyword>
<dbReference type="AlphaFoldDB" id="A0A6J2YWZ3"/>
<dbReference type="InParanoid" id="A0A6J2YWZ3"/>
<name>A0A6J2YWZ3_SITOR</name>
<dbReference type="KEGG" id="soy:115891413"/>
<organism evidence="11 12">
    <name type="scientific">Sitophilus oryzae</name>
    <name type="common">Rice weevil</name>
    <name type="synonym">Curculio oryzae</name>
    <dbReference type="NCBI Taxonomy" id="7048"/>
    <lineage>
        <taxon>Eukaryota</taxon>
        <taxon>Metazoa</taxon>
        <taxon>Ecdysozoa</taxon>
        <taxon>Arthropoda</taxon>
        <taxon>Hexapoda</taxon>
        <taxon>Insecta</taxon>
        <taxon>Pterygota</taxon>
        <taxon>Neoptera</taxon>
        <taxon>Endopterygota</taxon>
        <taxon>Coleoptera</taxon>
        <taxon>Polyphaga</taxon>
        <taxon>Cucujiformia</taxon>
        <taxon>Curculionidae</taxon>
        <taxon>Dryophthorinae</taxon>
        <taxon>Sitophilus</taxon>
    </lineage>
</organism>
<evidence type="ECO:0000256" key="6">
    <source>
        <dbReference type="ARBA" id="ARBA00022989"/>
    </source>
</evidence>
<reference evidence="12" key="1">
    <citation type="submission" date="2025-08" db="UniProtKB">
        <authorList>
            <consortium name="RefSeq"/>
        </authorList>
    </citation>
    <scope>IDENTIFICATION</scope>
    <source>
        <tissue evidence="12">Gonads</tissue>
    </source>
</reference>
<evidence type="ECO:0000256" key="2">
    <source>
        <dbReference type="ARBA" id="ARBA00022475"/>
    </source>
</evidence>
<dbReference type="GO" id="GO:0005549">
    <property type="term" value="F:odorant binding"/>
    <property type="evidence" value="ECO:0007669"/>
    <property type="project" value="InterPro"/>
</dbReference>
<sequence length="212" mass="24441">MVAKVLIFTKNKLPEMFEEVFSTEDDMTLNKDKEMQRIFKLTGYHLRTFRSLSSEDNSFLRLRSLIIEHQKTLRFVENLNEAIKYAVLFEFVMGSLSLASVTFQLITVSEYTKLIFAGILFCFQIIQIFIFAITANEIQVQSVAVATNAYMSPWYNENKKIRQMIAMIILRAQKPAVITIGPFKPMTPETAIMVMKSAYSYVAVMKESLVKK</sequence>
<keyword evidence="5" id="KW-0552">Olfaction</keyword>
<feature type="transmembrane region" description="Helical" evidence="10">
    <location>
        <begin position="114"/>
        <end position="133"/>
    </location>
</feature>
<evidence type="ECO:0000256" key="1">
    <source>
        <dbReference type="ARBA" id="ARBA00004651"/>
    </source>
</evidence>
<dbReference type="GO" id="GO:0005886">
    <property type="term" value="C:plasma membrane"/>
    <property type="evidence" value="ECO:0007669"/>
    <property type="project" value="UniProtKB-SubCell"/>
</dbReference>
<dbReference type="Proteomes" id="UP000504635">
    <property type="component" value="Unplaced"/>
</dbReference>
<dbReference type="GO" id="GO:0004984">
    <property type="term" value="F:olfactory receptor activity"/>
    <property type="evidence" value="ECO:0007669"/>
    <property type="project" value="InterPro"/>
</dbReference>
<keyword evidence="8" id="KW-0675">Receptor</keyword>
<dbReference type="Pfam" id="PF02949">
    <property type="entry name" value="7tm_6"/>
    <property type="match status" value="1"/>
</dbReference>
<evidence type="ECO:0000256" key="10">
    <source>
        <dbReference type="SAM" id="Phobius"/>
    </source>
</evidence>
<comment type="subcellular location">
    <subcellularLocation>
        <location evidence="1">Cell membrane</location>
        <topology evidence="1">Multi-pass membrane protein</topology>
    </subcellularLocation>
</comment>
<keyword evidence="2" id="KW-1003">Cell membrane</keyword>
<feature type="transmembrane region" description="Helical" evidence="10">
    <location>
        <begin position="85"/>
        <end position="108"/>
    </location>
</feature>
<dbReference type="PANTHER" id="PTHR21137">
    <property type="entry name" value="ODORANT RECEPTOR"/>
    <property type="match status" value="1"/>
</dbReference>
<dbReference type="PANTHER" id="PTHR21137:SF3">
    <property type="entry name" value="ODORANT RECEPTOR 30A-RELATED"/>
    <property type="match status" value="1"/>
</dbReference>
<keyword evidence="11" id="KW-1185">Reference proteome</keyword>
<keyword evidence="4 10" id="KW-0812">Transmembrane</keyword>
<evidence type="ECO:0000256" key="3">
    <source>
        <dbReference type="ARBA" id="ARBA00022606"/>
    </source>
</evidence>
<dbReference type="InterPro" id="IPR004117">
    <property type="entry name" value="7tm6_olfct_rcpt"/>
</dbReference>
<dbReference type="RefSeq" id="XP_030767716.1">
    <property type="nucleotide sequence ID" value="XM_030911856.1"/>
</dbReference>
<dbReference type="GO" id="GO:0007165">
    <property type="term" value="P:signal transduction"/>
    <property type="evidence" value="ECO:0007669"/>
    <property type="project" value="UniProtKB-KW"/>
</dbReference>
<evidence type="ECO:0000256" key="5">
    <source>
        <dbReference type="ARBA" id="ARBA00022725"/>
    </source>
</evidence>
<evidence type="ECO:0000313" key="11">
    <source>
        <dbReference type="Proteomes" id="UP000504635"/>
    </source>
</evidence>
<evidence type="ECO:0000313" key="12">
    <source>
        <dbReference type="RefSeq" id="XP_030767716.1"/>
    </source>
</evidence>
<proteinExistence type="predicted"/>
<keyword evidence="3" id="KW-0716">Sensory transduction</keyword>
<dbReference type="OrthoDB" id="7677057at2759"/>
<dbReference type="GeneID" id="115891413"/>
<gene>
    <name evidence="12" type="primary">LOC115891413</name>
</gene>
<keyword evidence="6 10" id="KW-1133">Transmembrane helix</keyword>